<dbReference type="InterPro" id="IPR027417">
    <property type="entry name" value="P-loop_NTPase"/>
</dbReference>
<dbReference type="Gene3D" id="3.30.450.380">
    <property type="match status" value="1"/>
</dbReference>
<dbReference type="Gene3D" id="3.40.50.300">
    <property type="entry name" value="P-loop containing nucleotide triphosphate hydrolases"/>
    <property type="match status" value="1"/>
</dbReference>
<dbReference type="RefSeq" id="WP_109689398.1">
    <property type="nucleotide sequence ID" value="NZ_QGDN01000002.1"/>
</dbReference>
<dbReference type="PANTHER" id="PTHR30486:SF6">
    <property type="entry name" value="TYPE IV PILUS RETRACTATION ATPASE PILT"/>
    <property type="match status" value="1"/>
</dbReference>
<sequence>MSQPNPFLNDPDEDDDRSDPTSLPLFAEDADQPRPPRQGRVRSNFSLGENAPRRPGHIHAVGRDVPDDEVAGWVSGGSSPSAASGHRKTGATAHEGIDWGLVAAFRSQASDQLSAAIGEDRSLDQQAQQELGRAIIVELLESEAAEAVSAGRESWSLSQQEDMAEAIFNAVFGLGRFQPLVDDETVENIEVYGNDNVLLEHSDGTIQQGPNVAEDDDELLEFISFLGSKSGSGRPFSEAQPRLHMRLEGGARLAATAWVTPRPSIVIRRHRLRDTNLEQLADTGMLTPLIADFLEAAVRARLNIVVAGAQGAGKTTLVRGLCAAIDPWEKIGTFETEYELFLNELSHKHKRVIAWESRPGSGEVGMNGRQAGEITLDDLLIDSFRFILSRTIVGEVRGREILSMIKAMQSTSGSISTTHAANAKAAIRKLITCAMEAGNHISEGYATSAVAGHIDLIVQVNLETTPVTETGGRRKRWISEIVSVEPGEQATGYATQQVFRPVQGGPAVASVMPEHIRTALEAQGFDTRPFEAERRSHGGPAA</sequence>
<dbReference type="SUPFAM" id="SSF52540">
    <property type="entry name" value="P-loop containing nucleoside triphosphate hydrolases"/>
    <property type="match status" value="1"/>
</dbReference>
<dbReference type="CDD" id="cd01130">
    <property type="entry name" value="VirB11-like_ATPase"/>
    <property type="match status" value="1"/>
</dbReference>
<evidence type="ECO:0000256" key="1">
    <source>
        <dbReference type="ARBA" id="ARBA00006611"/>
    </source>
</evidence>
<dbReference type="InterPro" id="IPR050921">
    <property type="entry name" value="T4SS_GSP_E_ATPase"/>
</dbReference>
<evidence type="ECO:0000259" key="3">
    <source>
        <dbReference type="Pfam" id="PF00437"/>
    </source>
</evidence>
<reference evidence="5" key="1">
    <citation type="submission" date="2016-10" db="EMBL/GenBank/DDBJ databases">
        <authorList>
            <person name="Varghese N."/>
            <person name="Submissions S."/>
        </authorList>
    </citation>
    <scope>NUCLEOTIDE SEQUENCE [LARGE SCALE GENOMIC DNA]</scope>
    <source>
        <strain evidence="5">DSM 22951</strain>
    </source>
</reference>
<dbReference type="InterPro" id="IPR001482">
    <property type="entry name" value="T2SS/T4SS_dom"/>
</dbReference>
<dbReference type="OrthoDB" id="9810761at2"/>
<dbReference type="PANTHER" id="PTHR30486">
    <property type="entry name" value="TWITCHING MOTILITY PROTEIN PILT"/>
    <property type="match status" value="1"/>
</dbReference>
<comment type="similarity">
    <text evidence="1">Belongs to the GSP E family.</text>
</comment>
<dbReference type="EMBL" id="UESZ01000002">
    <property type="protein sequence ID" value="SSA59052.1"/>
    <property type="molecule type" value="Genomic_DNA"/>
</dbReference>
<protein>
    <submittedName>
        <fullName evidence="4">Pilus assembly protein, ATPase of CpaF family</fullName>
    </submittedName>
</protein>
<keyword evidence="5" id="KW-1185">Reference proteome</keyword>
<feature type="domain" description="Bacterial type II secretion system protein E" evidence="3">
    <location>
        <begin position="262"/>
        <end position="438"/>
    </location>
</feature>
<feature type="region of interest" description="Disordered" evidence="2">
    <location>
        <begin position="523"/>
        <end position="542"/>
    </location>
</feature>
<dbReference type="Pfam" id="PF00437">
    <property type="entry name" value="T2SSE"/>
    <property type="match status" value="1"/>
</dbReference>
<name>A0A2Y9BPZ6_9MICO</name>
<organism evidence="4 5">
    <name type="scientific">Branchiibius hedensis</name>
    <dbReference type="NCBI Taxonomy" id="672460"/>
    <lineage>
        <taxon>Bacteria</taxon>
        <taxon>Bacillati</taxon>
        <taxon>Actinomycetota</taxon>
        <taxon>Actinomycetes</taxon>
        <taxon>Micrococcales</taxon>
        <taxon>Dermacoccaceae</taxon>
        <taxon>Branchiibius</taxon>
    </lineage>
</organism>
<proteinExistence type="inferred from homology"/>
<feature type="region of interest" description="Disordered" evidence="2">
    <location>
        <begin position="1"/>
        <end position="64"/>
    </location>
</feature>
<accession>A0A2Y9BPZ6</accession>
<dbReference type="AlphaFoldDB" id="A0A2Y9BPZ6"/>
<dbReference type="GO" id="GO:0016887">
    <property type="term" value="F:ATP hydrolysis activity"/>
    <property type="evidence" value="ECO:0007669"/>
    <property type="project" value="InterPro"/>
</dbReference>
<gene>
    <name evidence="4" type="ORF">SAMN04489750_3857</name>
</gene>
<evidence type="ECO:0000313" key="5">
    <source>
        <dbReference type="Proteomes" id="UP000250028"/>
    </source>
</evidence>
<dbReference type="Proteomes" id="UP000250028">
    <property type="component" value="Unassembled WGS sequence"/>
</dbReference>
<evidence type="ECO:0000256" key="2">
    <source>
        <dbReference type="SAM" id="MobiDB-lite"/>
    </source>
</evidence>
<evidence type="ECO:0000313" key="4">
    <source>
        <dbReference type="EMBL" id="SSA59052.1"/>
    </source>
</evidence>